<keyword evidence="1" id="KW-0378">Hydrolase</keyword>
<proteinExistence type="predicted"/>
<dbReference type="CDD" id="cd02696">
    <property type="entry name" value="MurNAc-LAA"/>
    <property type="match status" value="1"/>
</dbReference>
<dbReference type="SUPFAM" id="SSF53187">
    <property type="entry name" value="Zn-dependent exopeptidases"/>
    <property type="match status" value="1"/>
</dbReference>
<evidence type="ECO:0000256" key="1">
    <source>
        <dbReference type="ARBA" id="ARBA00022801"/>
    </source>
</evidence>
<evidence type="ECO:0000256" key="2">
    <source>
        <dbReference type="SAM" id="MobiDB-lite"/>
    </source>
</evidence>
<dbReference type="PANTHER" id="PTHR30404:SF0">
    <property type="entry name" value="N-ACETYLMURAMOYL-L-ALANINE AMIDASE AMIC"/>
    <property type="match status" value="1"/>
</dbReference>
<dbReference type="Gene3D" id="3.40.630.40">
    <property type="entry name" value="Zn-dependent exopeptidases"/>
    <property type="match status" value="1"/>
</dbReference>
<dbReference type="InterPro" id="IPR050695">
    <property type="entry name" value="N-acetylmuramoyl_amidase_3"/>
</dbReference>
<feature type="compositionally biased region" description="Low complexity" evidence="2">
    <location>
        <begin position="50"/>
        <end position="59"/>
    </location>
</feature>
<dbReference type="GO" id="GO:0030288">
    <property type="term" value="C:outer membrane-bounded periplasmic space"/>
    <property type="evidence" value="ECO:0007669"/>
    <property type="project" value="TreeGrafter"/>
</dbReference>
<protein>
    <submittedName>
        <fullName evidence="4">N-acetylmuramoyl-L-alanine amidase</fullName>
    </submittedName>
</protein>
<feature type="domain" description="MurNAc-LAA" evidence="3">
    <location>
        <begin position="149"/>
        <end position="268"/>
    </location>
</feature>
<evidence type="ECO:0000259" key="3">
    <source>
        <dbReference type="SMART" id="SM00646"/>
    </source>
</evidence>
<evidence type="ECO:0000313" key="4">
    <source>
        <dbReference type="EMBL" id="MBD3688876.1"/>
    </source>
</evidence>
<comment type="caution">
    <text evidence="4">The sequence shown here is derived from an EMBL/GenBank/DDBJ whole genome shotgun (WGS) entry which is preliminary data.</text>
</comment>
<sequence>MSRLLHLLVGFLAVAVVGGLLGWGAWGLCHQRDEARQARQAQTPLPPPITTETPISQPEPASPLRGVRILLDPGHSGGLVGATRQVPDGRGGFKDCNNSGTASNAGFPEHTFNWEVATRLKALLEDEGASVDLTRADDVSMGPCVDERGKMASGYDAAVSIHANGTPNPAVKGYFALVSSPALTPAQGEPSQTLARHLLTGLGYAGFSPSTAVAGQISYRADLAGLNFAECPTVMMELGEMRNGEEAALMQTPEGQQRYAEALADGLRRWASER</sequence>
<dbReference type="GO" id="GO:0008745">
    <property type="term" value="F:N-acetylmuramoyl-L-alanine amidase activity"/>
    <property type="evidence" value="ECO:0007669"/>
    <property type="project" value="InterPro"/>
</dbReference>
<dbReference type="EMBL" id="JACRUO010000001">
    <property type="protein sequence ID" value="MBD3688876.1"/>
    <property type="molecule type" value="Genomic_DNA"/>
</dbReference>
<keyword evidence="5" id="KW-1185">Reference proteome</keyword>
<organism evidence="4 5">
    <name type="scientific">Nanchangia anserum</name>
    <dbReference type="NCBI Taxonomy" id="2692125"/>
    <lineage>
        <taxon>Bacteria</taxon>
        <taxon>Bacillati</taxon>
        <taxon>Actinomycetota</taxon>
        <taxon>Actinomycetes</taxon>
        <taxon>Actinomycetales</taxon>
        <taxon>Actinomycetaceae</taxon>
        <taxon>Nanchangia</taxon>
    </lineage>
</organism>
<dbReference type="InterPro" id="IPR002508">
    <property type="entry name" value="MurNAc-LAA_cat"/>
</dbReference>
<dbReference type="GO" id="GO:0009253">
    <property type="term" value="P:peptidoglycan catabolic process"/>
    <property type="evidence" value="ECO:0007669"/>
    <property type="project" value="InterPro"/>
</dbReference>
<dbReference type="AlphaFoldDB" id="A0A8I0GAV5"/>
<dbReference type="Pfam" id="PF01520">
    <property type="entry name" value="Amidase_3"/>
    <property type="match status" value="1"/>
</dbReference>
<accession>A0A8I0GAV5</accession>
<evidence type="ECO:0000313" key="5">
    <source>
        <dbReference type="Proteomes" id="UP000627538"/>
    </source>
</evidence>
<reference evidence="4 5" key="1">
    <citation type="submission" date="2020-08" db="EMBL/GenBank/DDBJ databases">
        <title>Winkia gen. nov., sp. nov., isolated from faeces of the Anser albifrons in China.</title>
        <authorList>
            <person name="Liu Q."/>
        </authorList>
    </citation>
    <scope>NUCLEOTIDE SEQUENCE [LARGE SCALE GENOMIC DNA]</scope>
    <source>
        <strain evidence="4 5">C62</strain>
    </source>
</reference>
<gene>
    <name evidence="4" type="ORF">H8R10_01290</name>
</gene>
<dbReference type="RefSeq" id="WP_191070969.1">
    <property type="nucleotide sequence ID" value="NZ_CP060506.1"/>
</dbReference>
<dbReference type="SMART" id="SM00646">
    <property type="entry name" value="Ami_3"/>
    <property type="match status" value="1"/>
</dbReference>
<name>A0A8I0GAV5_9ACTO</name>
<dbReference type="PANTHER" id="PTHR30404">
    <property type="entry name" value="N-ACETYLMURAMOYL-L-ALANINE AMIDASE"/>
    <property type="match status" value="1"/>
</dbReference>
<feature type="region of interest" description="Disordered" evidence="2">
    <location>
        <begin position="37"/>
        <end position="62"/>
    </location>
</feature>
<dbReference type="Proteomes" id="UP000627538">
    <property type="component" value="Unassembled WGS sequence"/>
</dbReference>